<dbReference type="Proteomes" id="UP001212042">
    <property type="component" value="Unassembled WGS sequence"/>
</dbReference>
<evidence type="ECO:0000313" key="1">
    <source>
        <dbReference type="EMBL" id="MDA7087326.1"/>
    </source>
</evidence>
<organism evidence="1 2">
    <name type="scientific">Pseudomonas aestuarii</name>
    <dbReference type="NCBI Taxonomy" id="3018340"/>
    <lineage>
        <taxon>Bacteria</taxon>
        <taxon>Pseudomonadati</taxon>
        <taxon>Pseudomonadota</taxon>
        <taxon>Gammaproteobacteria</taxon>
        <taxon>Pseudomonadales</taxon>
        <taxon>Pseudomonadaceae</taxon>
        <taxon>Pseudomonas</taxon>
    </lineage>
</organism>
<gene>
    <name evidence="1" type="ORF">PH586_13120</name>
</gene>
<dbReference type="RefSeq" id="WP_271348345.1">
    <property type="nucleotide sequence ID" value="NZ_JAQJZJ010000005.1"/>
</dbReference>
<accession>A0ABT4XGH9</accession>
<protein>
    <recommendedName>
        <fullName evidence="3">IS21 family transposase</fullName>
    </recommendedName>
</protein>
<reference evidence="1 2" key="1">
    <citation type="submission" date="2023-01" db="EMBL/GenBank/DDBJ databases">
        <title>Pseudomonas SA3-5T sp. nov., isolated from tidal flat sediment.</title>
        <authorList>
            <person name="Kim H.S."/>
            <person name="Kim J.-S."/>
            <person name="Suh M.K."/>
            <person name="Eom M.K."/>
            <person name="Lee J.-S."/>
        </authorList>
    </citation>
    <scope>NUCLEOTIDE SEQUENCE [LARGE SCALE GENOMIC DNA]</scope>
    <source>
        <strain evidence="1 2">SA3-5</strain>
    </source>
</reference>
<sequence>MINLEMMGKFQRMSFRDKLSVHEITKRTGLARNTIRKWVRAPEAQSSASSGKLSGWNPVILPKSGSLFQRFPKSVPLSAGVI</sequence>
<evidence type="ECO:0000313" key="2">
    <source>
        <dbReference type="Proteomes" id="UP001212042"/>
    </source>
</evidence>
<proteinExistence type="predicted"/>
<keyword evidence="2" id="KW-1185">Reference proteome</keyword>
<comment type="caution">
    <text evidence="1">The sequence shown here is derived from an EMBL/GenBank/DDBJ whole genome shotgun (WGS) entry which is preliminary data.</text>
</comment>
<evidence type="ECO:0008006" key="3">
    <source>
        <dbReference type="Google" id="ProtNLM"/>
    </source>
</evidence>
<name>A0ABT4XGH9_9PSED</name>
<dbReference type="EMBL" id="JAQJZJ010000005">
    <property type="protein sequence ID" value="MDA7087326.1"/>
    <property type="molecule type" value="Genomic_DNA"/>
</dbReference>